<evidence type="ECO:0000313" key="2">
    <source>
        <dbReference type="EMBL" id="GGP34088.1"/>
    </source>
</evidence>
<dbReference type="InterPro" id="IPR029058">
    <property type="entry name" value="AB_hydrolase_fold"/>
</dbReference>
<dbReference type="PANTHER" id="PTHR33428:SF14">
    <property type="entry name" value="CARBOXYLESTERASE TYPE B DOMAIN-CONTAINING PROTEIN"/>
    <property type="match status" value="1"/>
</dbReference>
<dbReference type="Proteomes" id="UP000639606">
    <property type="component" value="Unassembled WGS sequence"/>
</dbReference>
<evidence type="ECO:0008006" key="4">
    <source>
        <dbReference type="Google" id="ProtNLM"/>
    </source>
</evidence>
<comment type="caution">
    <text evidence="2">The sequence shown here is derived from an EMBL/GenBank/DDBJ whole genome shotgun (WGS) entry which is preliminary data.</text>
</comment>
<accession>A0A918EAG4</accession>
<feature type="region of interest" description="Disordered" evidence="1">
    <location>
        <begin position="1"/>
        <end position="33"/>
    </location>
</feature>
<proteinExistence type="predicted"/>
<dbReference type="EMBL" id="BMRG01000001">
    <property type="protein sequence ID" value="GGP34088.1"/>
    <property type="molecule type" value="Genomic_DNA"/>
</dbReference>
<reference evidence="2" key="1">
    <citation type="journal article" date="2014" name="Int. J. Syst. Evol. Microbiol.">
        <title>Complete genome sequence of Corynebacterium casei LMG S-19264T (=DSM 44701T), isolated from a smear-ripened cheese.</title>
        <authorList>
            <consortium name="US DOE Joint Genome Institute (JGI-PGF)"/>
            <person name="Walter F."/>
            <person name="Albersmeier A."/>
            <person name="Kalinowski J."/>
            <person name="Ruckert C."/>
        </authorList>
    </citation>
    <scope>NUCLEOTIDE SEQUENCE</scope>
    <source>
        <strain evidence="2">JCM 3313</strain>
    </source>
</reference>
<dbReference type="RefSeq" id="WP_189220999.1">
    <property type="nucleotide sequence ID" value="NZ_BMRG01000001.1"/>
</dbReference>
<dbReference type="AlphaFoldDB" id="A0A918EAG4"/>
<name>A0A918EAG4_9PSEU</name>
<sequence>MSQPGPGSNHAPPAARTSPESGPPFSEAGGIPVDAATPVTTFSPVVLEVPGRPVDLRMKVSAPATGDNLPVILFSHGHGPSNFVSSLHGYGPVVDFWAAHGFVVIQPTHLDAMMLGLREADDPDAPAYARSRVEDMRHVLDHLDQVEAAVPGLAGRLDRSRIAAVGHSMGGHTVGVLAGQSTADPADGSDLDLSDDRVKAAVLLAAPGHGEDLAPAVAEHYPALKATAFHGMTTPALVVVGDKDWNAHFSQRRDWHCDAYSRSPGPKSLLTLFGAEHGLGGISSYDAKETTDENPERVAALRALVWAYLRSALYPGDRAWADATAALAAMATPVGAVESK</sequence>
<evidence type="ECO:0000256" key="1">
    <source>
        <dbReference type="SAM" id="MobiDB-lite"/>
    </source>
</evidence>
<reference evidence="2" key="2">
    <citation type="submission" date="2020-09" db="EMBL/GenBank/DDBJ databases">
        <authorList>
            <person name="Sun Q."/>
            <person name="Ohkuma M."/>
        </authorList>
    </citation>
    <scope>NUCLEOTIDE SEQUENCE</scope>
    <source>
        <strain evidence="2">JCM 3313</strain>
    </source>
</reference>
<protein>
    <recommendedName>
        <fullName evidence="4">Chlorophyllase-like protein</fullName>
    </recommendedName>
</protein>
<dbReference type="Pfam" id="PF07224">
    <property type="entry name" value="Chlorophyllase"/>
    <property type="match status" value="1"/>
</dbReference>
<dbReference type="Gene3D" id="3.40.50.1820">
    <property type="entry name" value="alpha/beta hydrolase"/>
    <property type="match status" value="1"/>
</dbReference>
<gene>
    <name evidence="2" type="ORF">GCM10010185_00670</name>
</gene>
<organism evidence="2 3">
    <name type="scientific">Saccharothrix coeruleofusca</name>
    <dbReference type="NCBI Taxonomy" id="33919"/>
    <lineage>
        <taxon>Bacteria</taxon>
        <taxon>Bacillati</taxon>
        <taxon>Actinomycetota</taxon>
        <taxon>Actinomycetes</taxon>
        <taxon>Pseudonocardiales</taxon>
        <taxon>Pseudonocardiaceae</taxon>
        <taxon>Saccharothrix</taxon>
    </lineage>
</organism>
<dbReference type="InterPro" id="IPR017395">
    <property type="entry name" value="Chlorophyllase-like"/>
</dbReference>
<keyword evidence="3" id="KW-1185">Reference proteome</keyword>
<evidence type="ECO:0000313" key="3">
    <source>
        <dbReference type="Proteomes" id="UP000639606"/>
    </source>
</evidence>
<dbReference type="PANTHER" id="PTHR33428">
    <property type="entry name" value="CHLOROPHYLLASE-2, CHLOROPLASTIC"/>
    <property type="match status" value="1"/>
</dbReference>
<dbReference type="SUPFAM" id="SSF53474">
    <property type="entry name" value="alpha/beta-Hydrolases"/>
    <property type="match status" value="1"/>
</dbReference>